<dbReference type="RefSeq" id="WP_169120902.1">
    <property type="nucleotide sequence ID" value="NZ_BSDO01000002.1"/>
</dbReference>
<dbReference type="EMBL" id="JAVDPY010000001">
    <property type="protein sequence ID" value="MDR6332439.1"/>
    <property type="molecule type" value="Genomic_DNA"/>
</dbReference>
<reference evidence="2 4" key="2">
    <citation type="submission" date="2023-07" db="EMBL/GenBank/DDBJ databases">
        <title>Genomic Encyclopedia of Type Strains, Phase IV (KMG-IV): sequencing the most valuable type-strain genomes for metagenomic binning, comparative biology and taxonomic classification.</title>
        <authorList>
            <person name="Goeker M."/>
        </authorList>
    </citation>
    <scope>NUCLEOTIDE SEQUENCE [LARGE SCALE GENOMIC DNA]</scope>
    <source>
        <strain evidence="2 4">DSM 338</strain>
    </source>
</reference>
<keyword evidence="4" id="KW-1185">Reference proteome</keyword>
<evidence type="ECO:0000313" key="3">
    <source>
        <dbReference type="Proteomes" id="UP001144397"/>
    </source>
</evidence>
<protein>
    <submittedName>
        <fullName evidence="1">Uncharacterized protein</fullName>
    </submittedName>
</protein>
<evidence type="ECO:0000313" key="4">
    <source>
        <dbReference type="Proteomes" id="UP001245370"/>
    </source>
</evidence>
<sequence>MTSSRTPNAYLVMAMVSEEGKLLLQSETVCFDRDLAFAMADDDGDHCTWVGVYALDAEGRSIQNGALYSSGSLHGFGASERSYRNGRSEPGLMLS</sequence>
<dbReference type="AlphaFoldDB" id="A0A9W6FIN6"/>
<dbReference type="EMBL" id="BSDO01000002">
    <property type="protein sequence ID" value="GLI21809.1"/>
    <property type="molecule type" value="Genomic_DNA"/>
</dbReference>
<dbReference type="Proteomes" id="UP001245370">
    <property type="component" value="Unassembled WGS sequence"/>
</dbReference>
<proteinExistence type="predicted"/>
<gene>
    <name evidence="2" type="ORF">GGQ86_000886</name>
    <name evidence="1" type="ORF">XFLAVUS301_14830</name>
</gene>
<evidence type="ECO:0000313" key="2">
    <source>
        <dbReference type="EMBL" id="MDR6332439.1"/>
    </source>
</evidence>
<dbReference type="GeneID" id="95762279"/>
<dbReference type="Proteomes" id="UP001144397">
    <property type="component" value="Unassembled WGS sequence"/>
</dbReference>
<comment type="caution">
    <text evidence="1">The sequence shown here is derived from an EMBL/GenBank/DDBJ whole genome shotgun (WGS) entry which is preliminary data.</text>
</comment>
<accession>A0A9W6FIN6</accession>
<name>A0A9W6FIN6_XANFL</name>
<reference evidence="1" key="1">
    <citation type="submission" date="2022-12" db="EMBL/GenBank/DDBJ databases">
        <title>Reference genome sequencing for broad-spectrum identification of bacterial and archaeal isolates by mass spectrometry.</title>
        <authorList>
            <person name="Sekiguchi Y."/>
            <person name="Tourlousse D.M."/>
        </authorList>
    </citation>
    <scope>NUCLEOTIDE SEQUENCE</scope>
    <source>
        <strain evidence="1">301</strain>
    </source>
</reference>
<evidence type="ECO:0000313" key="1">
    <source>
        <dbReference type="EMBL" id="GLI21809.1"/>
    </source>
</evidence>
<organism evidence="1 3">
    <name type="scientific">Xanthobacter flavus</name>
    <dbReference type="NCBI Taxonomy" id="281"/>
    <lineage>
        <taxon>Bacteria</taxon>
        <taxon>Pseudomonadati</taxon>
        <taxon>Pseudomonadota</taxon>
        <taxon>Alphaproteobacteria</taxon>
        <taxon>Hyphomicrobiales</taxon>
        <taxon>Xanthobacteraceae</taxon>
        <taxon>Xanthobacter</taxon>
    </lineage>
</organism>